<dbReference type="KEGG" id="pis:Pisl_0320"/>
<feature type="transmembrane region" description="Helical" evidence="1">
    <location>
        <begin position="50"/>
        <end position="70"/>
    </location>
</feature>
<evidence type="ECO:0000313" key="2">
    <source>
        <dbReference type="EMBL" id="ABL87498.1"/>
    </source>
</evidence>
<feature type="transmembrane region" description="Helical" evidence="1">
    <location>
        <begin position="6"/>
        <end position="29"/>
    </location>
</feature>
<keyword evidence="1" id="KW-1133">Transmembrane helix</keyword>
<gene>
    <name evidence="2" type="ordered locus">Pisl_0320</name>
</gene>
<evidence type="ECO:0000313" key="3">
    <source>
        <dbReference type="Proteomes" id="UP000002595"/>
    </source>
</evidence>
<organism evidence="2 3">
    <name type="scientific">Pyrobaculum islandicum (strain DSM 4184 / JCM 9189 / GEO3)</name>
    <dbReference type="NCBI Taxonomy" id="384616"/>
    <lineage>
        <taxon>Archaea</taxon>
        <taxon>Thermoproteota</taxon>
        <taxon>Thermoprotei</taxon>
        <taxon>Thermoproteales</taxon>
        <taxon>Thermoproteaceae</taxon>
        <taxon>Pyrobaculum</taxon>
    </lineage>
</organism>
<dbReference type="RefSeq" id="WP_011762075.1">
    <property type="nucleotide sequence ID" value="NC_008701.1"/>
</dbReference>
<keyword evidence="1" id="KW-0472">Membrane</keyword>
<dbReference type="Proteomes" id="UP000002595">
    <property type="component" value="Chromosome"/>
</dbReference>
<dbReference type="HOGENOM" id="CLU_197254_0_0_2"/>
<dbReference type="STRING" id="384616.Pisl_0320"/>
<keyword evidence="1" id="KW-0812">Transmembrane</keyword>
<protein>
    <submittedName>
        <fullName evidence="2">Uncharacterized protein</fullName>
    </submittedName>
</protein>
<evidence type="ECO:0000256" key="1">
    <source>
        <dbReference type="SAM" id="Phobius"/>
    </source>
</evidence>
<proteinExistence type="predicted"/>
<name>A1RRB6_PYRIL</name>
<reference evidence="2" key="1">
    <citation type="submission" date="2006-12" db="EMBL/GenBank/DDBJ databases">
        <title>Complete sequence of Pyrobaculum islandicum DSM 4184.</title>
        <authorList>
            <person name="Copeland A."/>
            <person name="Lucas S."/>
            <person name="Lapidus A."/>
            <person name="Barry K."/>
            <person name="Detter J.C."/>
            <person name="Glavina del Rio T."/>
            <person name="Dalin E."/>
            <person name="Tice H."/>
            <person name="Pitluck S."/>
            <person name="Meincke L."/>
            <person name="Brettin T."/>
            <person name="Bruce D."/>
            <person name="Han C."/>
            <person name="Tapia R."/>
            <person name="Gilna P."/>
            <person name="Schmutz J."/>
            <person name="Larimer F."/>
            <person name="Land M."/>
            <person name="Hauser L."/>
            <person name="Kyrpides N."/>
            <person name="Mikhailova N."/>
            <person name="Cozen A.E."/>
            <person name="Fitz-Gibbon S.T."/>
            <person name="House C.H."/>
            <person name="Saltikov C."/>
            <person name="Lowe T."/>
            <person name="Richardson P."/>
        </authorList>
    </citation>
    <scope>NUCLEOTIDE SEQUENCE [LARGE SCALE GENOMIC DNA]</scope>
    <source>
        <strain evidence="2">DSM 4184</strain>
    </source>
</reference>
<dbReference type="AlphaFoldDB" id="A1RRB6"/>
<dbReference type="GeneID" id="4616436"/>
<dbReference type="EMBL" id="CP000504">
    <property type="protein sequence ID" value="ABL87498.1"/>
    <property type="molecule type" value="Genomic_DNA"/>
</dbReference>
<keyword evidence="3" id="KW-1185">Reference proteome</keyword>
<accession>A1RRB6</accession>
<dbReference type="eggNOG" id="arCOG08082">
    <property type="taxonomic scope" value="Archaea"/>
</dbReference>
<sequence>MIEVALIIVLLVGGMAVVATAVSLVRVIIGVEMAVMAGILGAAMSEDISLVAIASVAGVAETVLMVAALFKMAKEGYV</sequence>